<name>A0A8H7SZD7_9FUNG</name>
<evidence type="ECO:0000256" key="8">
    <source>
        <dbReference type="ARBA" id="ARBA00068146"/>
    </source>
</evidence>
<dbReference type="PROSITE" id="PS50082">
    <property type="entry name" value="WD_REPEATS_2"/>
    <property type="match status" value="5"/>
</dbReference>
<feature type="repeat" description="WD" evidence="9">
    <location>
        <begin position="857"/>
        <end position="886"/>
    </location>
</feature>
<evidence type="ECO:0000256" key="4">
    <source>
        <dbReference type="ARBA" id="ARBA00022728"/>
    </source>
</evidence>
<dbReference type="SUPFAM" id="SSF50978">
    <property type="entry name" value="WD40 repeat-like"/>
    <property type="match status" value="1"/>
</dbReference>
<evidence type="ECO:0000256" key="2">
    <source>
        <dbReference type="ARBA" id="ARBA00022574"/>
    </source>
</evidence>
<evidence type="ECO:0000256" key="5">
    <source>
        <dbReference type="ARBA" id="ARBA00022737"/>
    </source>
</evidence>
<evidence type="ECO:0000256" key="1">
    <source>
        <dbReference type="ARBA" id="ARBA00004123"/>
    </source>
</evidence>
<keyword evidence="5" id="KW-0677">Repeat</keyword>
<dbReference type="Pfam" id="PF00400">
    <property type="entry name" value="WD40"/>
    <property type="match status" value="5"/>
</dbReference>
<dbReference type="InterPro" id="IPR002509">
    <property type="entry name" value="NODB_dom"/>
</dbReference>
<reference evidence="12" key="1">
    <citation type="submission" date="2021-01" db="EMBL/GenBank/DDBJ databases">
        <title>Metabolic potential, ecology and presence of endohyphal bacteria is reflected in genomic diversity of Mucoromycotina.</title>
        <authorList>
            <person name="Muszewska A."/>
            <person name="Okrasinska A."/>
            <person name="Steczkiewicz K."/>
            <person name="Drgas O."/>
            <person name="Orlowska M."/>
            <person name="Perlinska-Lenart U."/>
            <person name="Aleksandrzak-Piekarczyk T."/>
            <person name="Szatraj K."/>
            <person name="Zielenkiewicz U."/>
            <person name="Pilsyk S."/>
            <person name="Malc E."/>
            <person name="Mieczkowski P."/>
            <person name="Kruszewska J.S."/>
            <person name="Biernat P."/>
            <person name="Pawlowska J."/>
        </authorList>
    </citation>
    <scope>NUCLEOTIDE SEQUENCE</scope>
    <source>
        <strain evidence="12">WA0000018081</strain>
    </source>
</reference>
<dbReference type="InterPro" id="IPR015943">
    <property type="entry name" value="WD40/YVTN_repeat-like_dom_sf"/>
</dbReference>
<feature type="region of interest" description="Disordered" evidence="10">
    <location>
        <begin position="53"/>
        <end position="81"/>
    </location>
</feature>
<evidence type="ECO:0000256" key="6">
    <source>
        <dbReference type="ARBA" id="ARBA00023187"/>
    </source>
</evidence>
<feature type="repeat" description="WD" evidence="9">
    <location>
        <begin position="625"/>
        <end position="667"/>
    </location>
</feature>
<evidence type="ECO:0000256" key="9">
    <source>
        <dbReference type="PROSITE-ProRule" id="PRU00221"/>
    </source>
</evidence>
<keyword evidence="7" id="KW-0539">Nucleus</keyword>
<keyword evidence="4" id="KW-0747">Spliceosome</keyword>
<feature type="domain" description="NodB homology" evidence="11">
    <location>
        <begin position="145"/>
        <end position="349"/>
    </location>
</feature>
<dbReference type="GO" id="GO:0003729">
    <property type="term" value="F:mRNA binding"/>
    <property type="evidence" value="ECO:0007669"/>
    <property type="project" value="TreeGrafter"/>
</dbReference>
<evidence type="ECO:0000256" key="3">
    <source>
        <dbReference type="ARBA" id="ARBA00022664"/>
    </source>
</evidence>
<dbReference type="PANTHER" id="PTHR43979:SF1">
    <property type="entry name" value="PRE-MRNA-PROCESSING FACTOR 17"/>
    <property type="match status" value="1"/>
</dbReference>
<accession>A0A8H7SZD7</accession>
<evidence type="ECO:0000313" key="12">
    <source>
        <dbReference type="EMBL" id="KAG2236983.1"/>
    </source>
</evidence>
<dbReference type="Gene3D" id="3.20.20.370">
    <property type="entry name" value="Glycoside hydrolase/deacetylase"/>
    <property type="match status" value="1"/>
</dbReference>
<dbReference type="PROSITE" id="PS50294">
    <property type="entry name" value="WD_REPEATS_REGION"/>
    <property type="match status" value="4"/>
</dbReference>
<dbReference type="InterPro" id="IPR001680">
    <property type="entry name" value="WD40_rpt"/>
</dbReference>
<keyword evidence="3" id="KW-0507">mRNA processing</keyword>
<dbReference type="InterPro" id="IPR036322">
    <property type="entry name" value="WD40_repeat_dom_sf"/>
</dbReference>
<gene>
    <name evidence="12" type="ORF">INT48_002052</name>
</gene>
<keyword evidence="2 9" id="KW-0853">WD repeat</keyword>
<organism evidence="12 13">
    <name type="scientific">Thamnidium elegans</name>
    <dbReference type="NCBI Taxonomy" id="101142"/>
    <lineage>
        <taxon>Eukaryota</taxon>
        <taxon>Fungi</taxon>
        <taxon>Fungi incertae sedis</taxon>
        <taxon>Mucoromycota</taxon>
        <taxon>Mucoromycotina</taxon>
        <taxon>Mucoromycetes</taxon>
        <taxon>Mucorales</taxon>
        <taxon>Mucorineae</taxon>
        <taxon>Mucoraceae</taxon>
        <taxon>Thamnidium</taxon>
    </lineage>
</organism>
<dbReference type="SUPFAM" id="SSF88713">
    <property type="entry name" value="Glycoside hydrolase/deacetylase"/>
    <property type="match status" value="1"/>
</dbReference>
<dbReference type="GO" id="GO:0000398">
    <property type="term" value="P:mRNA splicing, via spliceosome"/>
    <property type="evidence" value="ECO:0007669"/>
    <property type="project" value="InterPro"/>
</dbReference>
<evidence type="ECO:0000256" key="7">
    <source>
        <dbReference type="ARBA" id="ARBA00023242"/>
    </source>
</evidence>
<dbReference type="AlphaFoldDB" id="A0A8H7SZD7"/>
<dbReference type="Proteomes" id="UP000613177">
    <property type="component" value="Unassembled WGS sequence"/>
</dbReference>
<dbReference type="FunFam" id="2.130.10.10:FF:000034">
    <property type="entry name" value="Pre-mRNA-processing factor 17, putative"/>
    <property type="match status" value="1"/>
</dbReference>
<evidence type="ECO:0000313" key="13">
    <source>
        <dbReference type="Proteomes" id="UP000613177"/>
    </source>
</evidence>
<dbReference type="EMBL" id="JAEPRE010000011">
    <property type="protein sequence ID" value="KAG2236983.1"/>
    <property type="molecule type" value="Genomic_DNA"/>
</dbReference>
<dbReference type="PANTHER" id="PTHR43979">
    <property type="entry name" value="PRE-MRNA-PROCESSING FACTOR 17"/>
    <property type="match status" value="1"/>
</dbReference>
<dbReference type="PRINTS" id="PR00320">
    <property type="entry name" value="GPROTEINBRPT"/>
</dbReference>
<sequence length="920" mass="103967">MNNLAVLEEREKKCSQLIKKIKRVMNRSPTQSGILPTSSPAFLPSFPYHGSTPLNPVPTGPIRSKSNLRKSSYPRPWSHPDVNHPEVQRAISAIDWNHVPNFDPRTMGMEYDEHLDEACWWTESQCTTPKVYYLPEDVKFCPNSEDFGLTYDDGPLPPSSPDDPWGEPRLYDFLAENKQTATLFYVGSNVINFPQAAVRALESGHTLCAHTWSHPQMTTISNHDIVAQLYWSMRAIKEAAGVTTRCWRPPYGDIDDRVRAIAHQMGLSTILWNSDSFDWGLPSVANGFSGTYEVSTIDSYFEQWISDRKNEVDIDNGRIVLEHETSNVTIMVTENWLPRLKKVFNMDFINNYGSSDEEDNSNLENKQAHSTALTVNAAPDTGFDISSSGHLYTAPTATELTVNVTYDDLNRPTLGPENPFQDRRLATQNVVNGHVEQQAISEMDFRTQHRTFETYGYARDPSLGTSTNLAGQTGQGLLGTGYVGNLKVAAELGGVSIHDRVSRDLRPNKDVRKKRDRKGKLDQVEGPDAYKGPWAGYEDDNVGIATGLNEEQIEEVQTMNNPSKVLTTKNIAQESHTETTTFHGASERDYLGRTYMAVPQDIDVNLLGESGEQECFVPKKLIHTWEGHKKGVSSIKFFPKSAHLLLSGGMDNQVKIWDVYHDKSLLRSYSGHTKTVRDIAFNNDGTKFLSASYDRNVKLWDTETGQCIRTFSTGRLPYCVTFNPDQDKNNVFLAGYSDKKIVQFDTNTGEIIQEYDQHLGAVNTITFVDDNRRFITTSDDKTMRAWEYDIPVVIKYIAEPDMYAIPAVTLSPNKKWLACQSLDNQILIYGARDKFRMNRKKRFAGHLIAGYACKPGFSPDGRFISSGDSNGNVWFWDWKSCKILKKLKAHDKVVTNTEWHPHESSKLATCSWDGLIKYWD</sequence>
<comment type="caution">
    <text evidence="12">The sequence shown here is derived from an EMBL/GenBank/DDBJ whole genome shotgun (WGS) entry which is preliminary data.</text>
</comment>
<dbReference type="CDD" id="cd00200">
    <property type="entry name" value="WD40"/>
    <property type="match status" value="1"/>
</dbReference>
<dbReference type="Pfam" id="PF01522">
    <property type="entry name" value="Polysacc_deac_1"/>
    <property type="match status" value="1"/>
</dbReference>
<dbReference type="InterPro" id="IPR019775">
    <property type="entry name" value="WD40_repeat_CS"/>
</dbReference>
<dbReference type="SMART" id="SM00320">
    <property type="entry name" value="WD40"/>
    <property type="match status" value="7"/>
</dbReference>
<keyword evidence="13" id="KW-1185">Reference proteome</keyword>
<dbReference type="InterPro" id="IPR011330">
    <property type="entry name" value="Glyco_hydro/deAcase_b/a-brl"/>
</dbReference>
<dbReference type="InterPro" id="IPR032847">
    <property type="entry name" value="PRPF17"/>
</dbReference>
<feature type="region of interest" description="Disordered" evidence="10">
    <location>
        <begin position="503"/>
        <end position="535"/>
    </location>
</feature>
<dbReference type="PROSITE" id="PS00678">
    <property type="entry name" value="WD_REPEATS_1"/>
    <property type="match status" value="1"/>
</dbReference>
<feature type="repeat" description="WD" evidence="9">
    <location>
        <begin position="755"/>
        <end position="787"/>
    </location>
</feature>
<evidence type="ECO:0000259" key="11">
    <source>
        <dbReference type="PROSITE" id="PS51677"/>
    </source>
</evidence>
<dbReference type="Gene3D" id="2.130.10.10">
    <property type="entry name" value="YVTN repeat-like/Quinoprotein amine dehydrogenase"/>
    <property type="match status" value="1"/>
</dbReference>
<dbReference type="PROSITE" id="PS51677">
    <property type="entry name" value="NODB"/>
    <property type="match status" value="1"/>
</dbReference>
<dbReference type="GO" id="GO:0071013">
    <property type="term" value="C:catalytic step 2 spliceosome"/>
    <property type="evidence" value="ECO:0007669"/>
    <property type="project" value="InterPro"/>
</dbReference>
<evidence type="ECO:0000256" key="10">
    <source>
        <dbReference type="SAM" id="MobiDB-lite"/>
    </source>
</evidence>
<feature type="repeat" description="WD" evidence="9">
    <location>
        <begin position="669"/>
        <end position="710"/>
    </location>
</feature>
<comment type="subcellular location">
    <subcellularLocation>
        <location evidence="1">Nucleus</location>
    </subcellularLocation>
</comment>
<dbReference type="InterPro" id="IPR020472">
    <property type="entry name" value="WD40_PAC1"/>
</dbReference>
<proteinExistence type="predicted"/>
<feature type="repeat" description="WD" evidence="9">
    <location>
        <begin position="887"/>
        <end position="920"/>
    </location>
</feature>
<keyword evidence="6" id="KW-0508">mRNA splicing</keyword>
<protein>
    <recommendedName>
        <fullName evidence="8">Pre-mRNA-processing factor 17</fullName>
    </recommendedName>
</protein>
<dbReference type="GO" id="GO:0005975">
    <property type="term" value="P:carbohydrate metabolic process"/>
    <property type="evidence" value="ECO:0007669"/>
    <property type="project" value="InterPro"/>
</dbReference>
<dbReference type="GO" id="GO:0016810">
    <property type="term" value="F:hydrolase activity, acting on carbon-nitrogen (but not peptide) bonds"/>
    <property type="evidence" value="ECO:0007669"/>
    <property type="project" value="InterPro"/>
</dbReference>